<proteinExistence type="predicted"/>
<sequence length="375" mass="44291">MSNVSLVENNNEESISYSNDDLYNISSWGADMTFRELTLMYSEGDLVKPELQRKFVWTIDEASRFIDSILLGLPVPSIFLAVDTDEKRLIVDGYQRIMSVNDFFRGIFTNTEKVFRLSNKNNINKKWRGKTFDELTTEEKRRIRTTTIHAIIFEQKHPKDDTGMYQIFERINTSGKSLKSQEIRNCVYQGSFNSLLFKLNLNDNWRKILRSEKEDSRMGDIELILRFFAMSEFEKSKEFNEKQINLNKYLNEYMGKNRNLIKEDIDELENQFVSTLEIALKFFGINVFKRKNSKHVYLKKIHPTTFDAVAVSILKAIEKGFDFNENIDFSKRYENLLLDKEFQNATSSRTTNVVQIKKRFNIASRYLFDLNYFEN</sequence>
<organism evidence="2 3">
    <name type="scientific">Fundicoccus culcitae</name>
    <dbReference type="NCBI Taxonomy" id="2969821"/>
    <lineage>
        <taxon>Bacteria</taxon>
        <taxon>Bacillati</taxon>
        <taxon>Bacillota</taxon>
        <taxon>Bacilli</taxon>
        <taxon>Lactobacillales</taxon>
        <taxon>Aerococcaceae</taxon>
        <taxon>Fundicoccus</taxon>
    </lineage>
</organism>
<keyword evidence="3" id="KW-1185">Reference proteome</keyword>
<evidence type="ECO:0000313" key="2">
    <source>
        <dbReference type="EMBL" id="UUX35217.1"/>
    </source>
</evidence>
<dbReference type="EMBL" id="CP102453">
    <property type="protein sequence ID" value="UUX35217.1"/>
    <property type="molecule type" value="Genomic_DNA"/>
</dbReference>
<dbReference type="Pfam" id="PF03235">
    <property type="entry name" value="GmrSD_N"/>
    <property type="match status" value="1"/>
</dbReference>
<accession>A0ABY5P8Z9</accession>
<dbReference type="PANTHER" id="PTHR39639:SF1">
    <property type="entry name" value="DUF262 DOMAIN-CONTAINING PROTEIN"/>
    <property type="match status" value="1"/>
</dbReference>
<protein>
    <submittedName>
        <fullName evidence="2">DUF262 domain-containing protein</fullName>
    </submittedName>
</protein>
<name>A0ABY5P8Z9_9LACT</name>
<dbReference type="InterPro" id="IPR004919">
    <property type="entry name" value="GmrSD_N"/>
</dbReference>
<feature type="domain" description="GmrSD restriction endonucleases N-terminal" evidence="1">
    <location>
        <begin position="46"/>
        <end position="188"/>
    </location>
</feature>
<reference evidence="2 3" key="1">
    <citation type="submission" date="2022-08" db="EMBL/GenBank/DDBJ databases">
        <title>Aerococcaceae sp. nov isolated from spoiled eye mask.</title>
        <authorList>
            <person name="Zhou G."/>
            <person name="Xie X.-B."/>
            <person name="Shi Q.-S."/>
            <person name="Wang Y.-S."/>
            <person name="Wen X."/>
            <person name="Peng H."/>
            <person name="Yang X.-J."/>
            <person name="Tao H.-B."/>
            <person name="Huang X.-M."/>
        </authorList>
    </citation>
    <scope>NUCLEOTIDE SEQUENCE [LARGE SCALE GENOMIC DNA]</scope>
    <source>
        <strain evidence="3">DM20194951</strain>
    </source>
</reference>
<evidence type="ECO:0000259" key="1">
    <source>
        <dbReference type="Pfam" id="PF03235"/>
    </source>
</evidence>
<dbReference type="RefSeq" id="WP_313794710.1">
    <property type="nucleotide sequence ID" value="NZ_CP102453.1"/>
</dbReference>
<evidence type="ECO:0000313" key="3">
    <source>
        <dbReference type="Proteomes" id="UP001315967"/>
    </source>
</evidence>
<dbReference type="PANTHER" id="PTHR39639">
    <property type="entry name" value="CHROMOSOME 16, WHOLE GENOME SHOTGUN SEQUENCE"/>
    <property type="match status" value="1"/>
</dbReference>
<dbReference type="Proteomes" id="UP001315967">
    <property type="component" value="Chromosome"/>
</dbReference>
<gene>
    <name evidence="2" type="ORF">NRE15_06125</name>
</gene>